<sequence>MQCPIDGTQLVMSDRAGVEIDYCPKCRGVWLDRGELDKIIERSAQPVRAAPQQQPQRYDDRGGDYDPRYGKKPYKKKKNFLEDLFDF</sequence>
<keyword evidence="4" id="KW-1185">Reference proteome</keyword>
<feature type="domain" description="Transcription factor zinc-finger" evidence="2">
    <location>
        <begin position="2"/>
        <end position="42"/>
    </location>
</feature>
<dbReference type="Pfam" id="PF13453">
    <property type="entry name" value="Zn_ribbon_TFIIB"/>
    <property type="match status" value="1"/>
</dbReference>
<accession>V9VQK5</accession>
<proteinExistence type="predicted"/>
<gene>
    <name evidence="3" type="ORF">METH_01845</name>
</gene>
<name>V9VQK5_9RHOB</name>
<dbReference type="HOGENOM" id="CLU_147819_0_1_5"/>
<evidence type="ECO:0000256" key="1">
    <source>
        <dbReference type="SAM" id="MobiDB-lite"/>
    </source>
</evidence>
<dbReference type="RefSeq" id="WP_024088687.1">
    <property type="nucleotide sequence ID" value="NC_023135.1"/>
</dbReference>
<feature type="compositionally biased region" description="Basic and acidic residues" evidence="1">
    <location>
        <begin position="57"/>
        <end position="69"/>
    </location>
</feature>
<dbReference type="Proteomes" id="UP000018780">
    <property type="component" value="Chromosome"/>
</dbReference>
<dbReference type="InterPro" id="IPR027392">
    <property type="entry name" value="TF_Znf"/>
</dbReference>
<evidence type="ECO:0000313" key="4">
    <source>
        <dbReference type="Proteomes" id="UP000018780"/>
    </source>
</evidence>
<dbReference type="OrthoDB" id="9814037at2"/>
<dbReference type="KEGG" id="lmd:METH_01845"/>
<dbReference type="PATRIC" id="fig|999552.6.peg.367"/>
<reference evidence="3 4" key="1">
    <citation type="submission" date="2013-09" db="EMBL/GenBank/DDBJ databases">
        <authorList>
            <consortium name="DOE Joint Genome Institute"/>
            <person name="Klenk H.-P."/>
            <person name="Huntemann M."/>
            <person name="Han J."/>
            <person name="Chen A."/>
            <person name="Kyrpides N."/>
            <person name="Mavromatis K."/>
            <person name="Markowitz V."/>
            <person name="Palaniappan K."/>
            <person name="Ivanova N."/>
            <person name="Schaumberg A."/>
            <person name="Pati A."/>
            <person name="Liolios K."/>
            <person name="Nordberg H.P."/>
            <person name="Cantor M.N."/>
            <person name="Hua S.X."/>
            <person name="Woyke T."/>
        </authorList>
    </citation>
    <scope>NUCLEOTIDE SEQUENCE [LARGE SCALE GENOMIC DNA]</scope>
    <source>
        <strain evidence="3 4">DSM 14336</strain>
    </source>
</reference>
<feature type="compositionally biased region" description="Low complexity" evidence="1">
    <location>
        <begin position="42"/>
        <end position="56"/>
    </location>
</feature>
<evidence type="ECO:0000259" key="2">
    <source>
        <dbReference type="Pfam" id="PF13453"/>
    </source>
</evidence>
<evidence type="ECO:0000313" key="3">
    <source>
        <dbReference type="EMBL" id="AHC99619.1"/>
    </source>
</evidence>
<protein>
    <recommendedName>
        <fullName evidence="2">Transcription factor zinc-finger domain-containing protein</fullName>
    </recommendedName>
</protein>
<feature type="region of interest" description="Disordered" evidence="1">
    <location>
        <begin position="42"/>
        <end position="74"/>
    </location>
</feature>
<organism evidence="3 4">
    <name type="scientific">Leisingera methylohalidivorans DSM 14336</name>
    <dbReference type="NCBI Taxonomy" id="999552"/>
    <lineage>
        <taxon>Bacteria</taxon>
        <taxon>Pseudomonadati</taxon>
        <taxon>Pseudomonadota</taxon>
        <taxon>Alphaproteobacteria</taxon>
        <taxon>Rhodobacterales</taxon>
        <taxon>Roseobacteraceae</taxon>
        <taxon>Leisingera</taxon>
    </lineage>
</organism>
<dbReference type="EMBL" id="CP006773">
    <property type="protein sequence ID" value="AHC99619.1"/>
    <property type="molecule type" value="Genomic_DNA"/>
</dbReference>
<dbReference type="AlphaFoldDB" id="V9VQK5"/>